<dbReference type="PROSITE" id="PS50216">
    <property type="entry name" value="DHHC"/>
    <property type="match status" value="1"/>
</dbReference>
<evidence type="ECO:0000256" key="7">
    <source>
        <dbReference type="RuleBase" id="RU079119"/>
    </source>
</evidence>
<gene>
    <name evidence="9" type="ORF">PoB_007701900</name>
</gene>
<dbReference type="Pfam" id="PF01529">
    <property type="entry name" value="DHHC"/>
    <property type="match status" value="1"/>
</dbReference>
<comment type="domain">
    <text evidence="7">The DHHC domain is required for palmitoyltransferase activity.</text>
</comment>
<sequence length="321" mass="36440">MPAEKRRSKTSWQNLTLQEKFQQHWETRKFEPSDLTITRFGVSFVWINTICLVVEGFAILLPHFFKDEINSDTQITGLFLSKVATVYLFVGTVFQWWYLRDGSADKVSTSATDGLSKSIVSSEGWKFCTTCKLHCPPRSHHCSLCNACILKRDHHCFFSGSCVGYHNQRHFIIFLVYACIASIYGVFMQGAYLKSEEGYSYFFPLLAVWRTVTRQSYLIHLILLLHLCLSITLAVASASFASWQVRIILKGQTSYEAMKGSIKYSKFKGDGSSEKNNKKAKKCSFYKNFESACGTPLAFSLCLLVPVVKTKLPGDGIKWDP</sequence>
<dbReference type="EC" id="2.3.1.225" evidence="7"/>
<comment type="subcellular location">
    <subcellularLocation>
        <location evidence="1">Membrane</location>
        <topology evidence="1">Multi-pass membrane protein</topology>
    </subcellularLocation>
</comment>
<dbReference type="EMBL" id="BLXT01008612">
    <property type="protein sequence ID" value="GFO50514.1"/>
    <property type="molecule type" value="Genomic_DNA"/>
</dbReference>
<evidence type="ECO:0000256" key="3">
    <source>
        <dbReference type="ARBA" id="ARBA00022692"/>
    </source>
</evidence>
<evidence type="ECO:0000259" key="8">
    <source>
        <dbReference type="Pfam" id="PF01529"/>
    </source>
</evidence>
<dbReference type="AlphaFoldDB" id="A0AAV4E219"/>
<keyword evidence="3 7" id="KW-0812">Transmembrane</keyword>
<keyword evidence="2 7" id="KW-0808">Transferase</keyword>
<keyword evidence="4 7" id="KW-1133">Transmembrane helix</keyword>
<name>A0AAV4E219_9GAST</name>
<evidence type="ECO:0000256" key="5">
    <source>
        <dbReference type="ARBA" id="ARBA00023136"/>
    </source>
</evidence>
<evidence type="ECO:0000313" key="10">
    <source>
        <dbReference type="Proteomes" id="UP000735302"/>
    </source>
</evidence>
<dbReference type="InterPro" id="IPR039859">
    <property type="entry name" value="PFA4/ZDH16/20/ERF2-like"/>
</dbReference>
<proteinExistence type="inferred from homology"/>
<evidence type="ECO:0000256" key="2">
    <source>
        <dbReference type="ARBA" id="ARBA00022679"/>
    </source>
</evidence>
<keyword evidence="5 7" id="KW-0472">Membrane</keyword>
<evidence type="ECO:0000256" key="1">
    <source>
        <dbReference type="ARBA" id="ARBA00004141"/>
    </source>
</evidence>
<keyword evidence="6 7" id="KW-0012">Acyltransferase</keyword>
<feature type="transmembrane region" description="Helical" evidence="7">
    <location>
        <begin position="171"/>
        <end position="192"/>
    </location>
</feature>
<feature type="domain" description="Palmitoyltransferase DHHC" evidence="8">
    <location>
        <begin position="123"/>
        <end position="259"/>
    </location>
</feature>
<comment type="similarity">
    <text evidence="7">Belongs to the DHHC palmitoyltransferase family.</text>
</comment>
<protein>
    <recommendedName>
        <fullName evidence="7">Palmitoyltransferase</fullName>
        <ecNumber evidence="7">2.3.1.225</ecNumber>
    </recommendedName>
</protein>
<reference evidence="9 10" key="1">
    <citation type="journal article" date="2021" name="Elife">
        <title>Chloroplast acquisition without the gene transfer in kleptoplastic sea slugs, Plakobranchus ocellatus.</title>
        <authorList>
            <person name="Maeda T."/>
            <person name="Takahashi S."/>
            <person name="Yoshida T."/>
            <person name="Shimamura S."/>
            <person name="Takaki Y."/>
            <person name="Nagai Y."/>
            <person name="Toyoda A."/>
            <person name="Suzuki Y."/>
            <person name="Arimoto A."/>
            <person name="Ishii H."/>
            <person name="Satoh N."/>
            <person name="Nishiyama T."/>
            <person name="Hasebe M."/>
            <person name="Maruyama T."/>
            <person name="Minagawa J."/>
            <person name="Obokata J."/>
            <person name="Shigenobu S."/>
        </authorList>
    </citation>
    <scope>NUCLEOTIDE SEQUENCE [LARGE SCALE GENOMIC DNA]</scope>
</reference>
<dbReference type="Proteomes" id="UP000735302">
    <property type="component" value="Unassembled WGS sequence"/>
</dbReference>
<evidence type="ECO:0000313" key="9">
    <source>
        <dbReference type="EMBL" id="GFO50514.1"/>
    </source>
</evidence>
<organism evidence="9 10">
    <name type="scientific">Plakobranchus ocellatus</name>
    <dbReference type="NCBI Taxonomy" id="259542"/>
    <lineage>
        <taxon>Eukaryota</taxon>
        <taxon>Metazoa</taxon>
        <taxon>Spiralia</taxon>
        <taxon>Lophotrochozoa</taxon>
        <taxon>Mollusca</taxon>
        <taxon>Gastropoda</taxon>
        <taxon>Heterobranchia</taxon>
        <taxon>Euthyneura</taxon>
        <taxon>Panpulmonata</taxon>
        <taxon>Sacoglossa</taxon>
        <taxon>Placobranchoidea</taxon>
        <taxon>Plakobranchidae</taxon>
        <taxon>Plakobranchus</taxon>
    </lineage>
</organism>
<comment type="caution">
    <text evidence="9">The sequence shown here is derived from an EMBL/GenBank/DDBJ whole genome shotgun (WGS) entry which is preliminary data.</text>
</comment>
<dbReference type="PANTHER" id="PTHR12246">
    <property type="entry name" value="PALMITOYLTRANSFERASE ZDHHC16"/>
    <property type="match status" value="1"/>
</dbReference>
<comment type="catalytic activity">
    <reaction evidence="7">
        <text>L-cysteinyl-[protein] + hexadecanoyl-CoA = S-hexadecanoyl-L-cysteinyl-[protein] + CoA</text>
        <dbReference type="Rhea" id="RHEA:36683"/>
        <dbReference type="Rhea" id="RHEA-COMP:10131"/>
        <dbReference type="Rhea" id="RHEA-COMP:11032"/>
        <dbReference type="ChEBI" id="CHEBI:29950"/>
        <dbReference type="ChEBI" id="CHEBI:57287"/>
        <dbReference type="ChEBI" id="CHEBI:57379"/>
        <dbReference type="ChEBI" id="CHEBI:74151"/>
        <dbReference type="EC" id="2.3.1.225"/>
    </reaction>
</comment>
<keyword evidence="10" id="KW-1185">Reference proteome</keyword>
<evidence type="ECO:0000256" key="6">
    <source>
        <dbReference type="ARBA" id="ARBA00023315"/>
    </source>
</evidence>
<accession>A0AAV4E219</accession>
<feature type="transmembrane region" description="Helical" evidence="7">
    <location>
        <begin position="44"/>
        <end position="65"/>
    </location>
</feature>
<feature type="transmembrane region" description="Helical" evidence="7">
    <location>
        <begin position="77"/>
        <end position="99"/>
    </location>
</feature>
<dbReference type="InterPro" id="IPR001594">
    <property type="entry name" value="Palmitoyltrfase_DHHC"/>
</dbReference>
<dbReference type="GO" id="GO:0019706">
    <property type="term" value="F:protein-cysteine S-palmitoyltransferase activity"/>
    <property type="evidence" value="ECO:0007669"/>
    <property type="project" value="UniProtKB-EC"/>
</dbReference>
<dbReference type="GO" id="GO:0016020">
    <property type="term" value="C:membrane"/>
    <property type="evidence" value="ECO:0007669"/>
    <property type="project" value="UniProtKB-SubCell"/>
</dbReference>
<evidence type="ECO:0000256" key="4">
    <source>
        <dbReference type="ARBA" id="ARBA00022989"/>
    </source>
</evidence>
<feature type="transmembrane region" description="Helical" evidence="7">
    <location>
        <begin position="217"/>
        <end position="241"/>
    </location>
</feature>